<comment type="caution">
    <text evidence="1">The sequence shown here is derived from an EMBL/GenBank/DDBJ whole genome shotgun (WGS) entry which is preliminary data.</text>
</comment>
<evidence type="ECO:0000313" key="2">
    <source>
        <dbReference type="Proteomes" id="UP001207468"/>
    </source>
</evidence>
<reference evidence="1" key="1">
    <citation type="submission" date="2021-03" db="EMBL/GenBank/DDBJ databases">
        <title>Evolutionary priming and transition to the ectomycorrhizal habit in an iconic lineage of mushroom-forming fungi: is preadaptation a requirement?</title>
        <authorList>
            <consortium name="DOE Joint Genome Institute"/>
            <person name="Looney B.P."/>
            <person name="Miyauchi S."/>
            <person name="Morin E."/>
            <person name="Drula E."/>
            <person name="Courty P.E."/>
            <person name="Chicoki N."/>
            <person name="Fauchery L."/>
            <person name="Kohler A."/>
            <person name="Kuo A."/>
            <person name="LaButti K."/>
            <person name="Pangilinan J."/>
            <person name="Lipzen A."/>
            <person name="Riley R."/>
            <person name="Andreopoulos W."/>
            <person name="He G."/>
            <person name="Johnson J."/>
            <person name="Barry K.W."/>
            <person name="Grigoriev I.V."/>
            <person name="Nagy L."/>
            <person name="Hibbett D."/>
            <person name="Henrissat B."/>
            <person name="Matheny P.B."/>
            <person name="Labbe J."/>
            <person name="Martin A.F."/>
        </authorList>
    </citation>
    <scope>NUCLEOTIDE SEQUENCE</scope>
    <source>
        <strain evidence="1">BPL698</strain>
    </source>
</reference>
<protein>
    <submittedName>
        <fullName evidence="1">Uncharacterized protein</fullName>
    </submittedName>
</protein>
<sequence>MPGTLINAAQAVFTNTIIAKFASLLGEQESNTQKAIHAAIPMVLTSVLYKVGYQQDAARICELSKHAAGNDFFGHLHELSVNEGGLTAGSALLTKGSEYARTILTNRTDNVTKEISRFAGIAASSAAFITGIACFAVLDTIGRQIANSSLDINGMTAWLATQRSSNISAIPAGLQVKEALGITHYPGEKATTGPRTSLYIILALIAIAVIIFVCYKSCYNTRTETITTTTDTITRTTTPTQPDTTRAILPNGQSITLYKGDTEEKLVSFLSDPSAKIDGKNGNWFNFTRISFDRNSANLLLESDKQLKNIVAILNAFPKAEIKISGYTDNVGDSAVNARLSQQRAENVQAKLKDLGANAKQLKGAKGYGPAFPLGDNGTEEGRALNRRIAINHGPEAGWATQEVDPRVARIVANTIGVDTHNHIDTLLTTAEIPGPDIDLAGEMKRSGLSAICMTFALDYQKLQKPGEAYERFMNGLSAMDQQLKNNGMKRVLNLADLRTAHNNHQPTVIQSVEGGHFLEGHLERVEEAYNKGLRHLGLLHDSDASTPLGDVYTNTPQWGGLTAFGANVIKECNRLGILVDLAHANLETVTAALKVAAHPVIISHTGLNTQLGQNPNMARMMQPRLISKEQAKIVADAGGVIGVWTHLADTPLEYAQNVRALVDVIGVDHVCMGTDTKLTPSYRPGGGQNQARVGERTNQAWQNQSSGFYYTVKKR</sequence>
<proteinExistence type="predicted"/>
<dbReference type="EMBL" id="JAGFNK010000518">
    <property type="protein sequence ID" value="KAI9449255.1"/>
    <property type="molecule type" value="Genomic_DNA"/>
</dbReference>
<evidence type="ECO:0000313" key="1">
    <source>
        <dbReference type="EMBL" id="KAI9449255.1"/>
    </source>
</evidence>
<keyword evidence="2" id="KW-1185">Reference proteome</keyword>
<organism evidence="1 2">
    <name type="scientific">Russula earlei</name>
    <dbReference type="NCBI Taxonomy" id="71964"/>
    <lineage>
        <taxon>Eukaryota</taxon>
        <taxon>Fungi</taxon>
        <taxon>Dikarya</taxon>
        <taxon>Basidiomycota</taxon>
        <taxon>Agaricomycotina</taxon>
        <taxon>Agaricomycetes</taxon>
        <taxon>Russulales</taxon>
        <taxon>Russulaceae</taxon>
        <taxon>Russula</taxon>
    </lineage>
</organism>
<name>A0ACC0TVA1_9AGAM</name>
<dbReference type="Proteomes" id="UP001207468">
    <property type="component" value="Unassembled WGS sequence"/>
</dbReference>
<accession>A0ACC0TVA1</accession>
<gene>
    <name evidence="1" type="ORF">F5148DRAFT_1341228</name>
</gene>